<sequence>MTVVRYFNSRINTYDLHPQEKETETKLVTAILRKETKLNIKLFKHADVMISYRTNNTVKRLLANKYKKNDVDIYNENGIYALKCSECEKRYVGQTEISFRTRFTERLAAYKQQNYNSKFAQHLLENRHPMGPIEDIMEAIQVVKTGQFINVLEKLHIYKETCMN</sequence>
<accession>A0A6L2QDY9</accession>
<dbReference type="EMBL" id="BLKM01002028">
    <property type="protein sequence ID" value="GFG40387.1"/>
    <property type="molecule type" value="Genomic_DNA"/>
</dbReference>
<dbReference type="Gene3D" id="3.40.1440.10">
    <property type="entry name" value="GIY-YIG endonuclease"/>
    <property type="match status" value="1"/>
</dbReference>
<evidence type="ECO:0008006" key="3">
    <source>
        <dbReference type="Google" id="ProtNLM"/>
    </source>
</evidence>
<name>A0A6L2QDY9_COPFO</name>
<reference evidence="2" key="1">
    <citation type="submission" date="2020-01" db="EMBL/GenBank/DDBJ databases">
        <title>Draft genome sequence of the Termite Coptotermes fromosanus.</title>
        <authorList>
            <person name="Itakura S."/>
            <person name="Yosikawa Y."/>
            <person name="Umezawa K."/>
        </authorList>
    </citation>
    <scope>NUCLEOTIDE SEQUENCE [LARGE SCALE GENOMIC DNA]</scope>
</reference>
<dbReference type="InterPro" id="IPR035901">
    <property type="entry name" value="GIY-YIG_endonuc_sf"/>
</dbReference>
<dbReference type="AlphaFoldDB" id="A0A6L2QDY9"/>
<comment type="caution">
    <text evidence="1">The sequence shown here is derived from an EMBL/GenBank/DDBJ whole genome shotgun (WGS) entry which is preliminary data.</text>
</comment>
<dbReference type="Proteomes" id="UP000502823">
    <property type="component" value="Unassembled WGS sequence"/>
</dbReference>
<keyword evidence="2" id="KW-1185">Reference proteome</keyword>
<protein>
    <recommendedName>
        <fullName evidence="3">GIY-YIG domain-containing protein</fullName>
    </recommendedName>
</protein>
<gene>
    <name evidence="1" type="ORF">Cfor_07221</name>
</gene>
<evidence type="ECO:0000313" key="2">
    <source>
        <dbReference type="Proteomes" id="UP000502823"/>
    </source>
</evidence>
<organism evidence="1 2">
    <name type="scientific">Coptotermes formosanus</name>
    <name type="common">Formosan subterranean termite</name>
    <dbReference type="NCBI Taxonomy" id="36987"/>
    <lineage>
        <taxon>Eukaryota</taxon>
        <taxon>Metazoa</taxon>
        <taxon>Ecdysozoa</taxon>
        <taxon>Arthropoda</taxon>
        <taxon>Hexapoda</taxon>
        <taxon>Insecta</taxon>
        <taxon>Pterygota</taxon>
        <taxon>Neoptera</taxon>
        <taxon>Polyneoptera</taxon>
        <taxon>Dictyoptera</taxon>
        <taxon>Blattodea</taxon>
        <taxon>Blattoidea</taxon>
        <taxon>Termitoidae</taxon>
        <taxon>Rhinotermitidae</taxon>
        <taxon>Coptotermes</taxon>
    </lineage>
</organism>
<dbReference type="InParanoid" id="A0A6L2QDY9"/>
<dbReference type="OrthoDB" id="6782675at2759"/>
<evidence type="ECO:0000313" key="1">
    <source>
        <dbReference type="EMBL" id="GFG40387.1"/>
    </source>
</evidence>
<proteinExistence type="predicted"/>